<protein>
    <submittedName>
        <fullName evidence="2">Uncharacterized protein</fullName>
    </submittedName>
</protein>
<evidence type="ECO:0000313" key="2">
    <source>
        <dbReference type="EMBL" id="GGL03233.1"/>
    </source>
</evidence>
<sequence length="104" mass="11453">MAHSAVSRNVALLLRCGYGFRLNYREPVLGHVDHEERRMQLRTPVPTSHVMDHTSPVSTETTPTTAVLDRVAARVQQRLAAEQTAASRTGDGSHSASLILPWPL</sequence>
<dbReference type="Proteomes" id="UP000637788">
    <property type="component" value="Unassembled WGS sequence"/>
</dbReference>
<dbReference type="EMBL" id="BMPQ01000029">
    <property type="protein sequence ID" value="GGL03233.1"/>
    <property type="molecule type" value="Genomic_DNA"/>
</dbReference>
<dbReference type="AlphaFoldDB" id="A0A917RF71"/>
<feature type="region of interest" description="Disordered" evidence="1">
    <location>
        <begin position="79"/>
        <end position="104"/>
    </location>
</feature>
<keyword evidence="3" id="KW-1185">Reference proteome</keyword>
<comment type="caution">
    <text evidence="2">The sequence shown here is derived from an EMBL/GenBank/DDBJ whole genome shotgun (WGS) entry which is preliminary data.</text>
</comment>
<organism evidence="2 3">
    <name type="scientific">Streptomyces flaveus</name>
    <dbReference type="NCBI Taxonomy" id="66370"/>
    <lineage>
        <taxon>Bacteria</taxon>
        <taxon>Bacillati</taxon>
        <taxon>Actinomycetota</taxon>
        <taxon>Actinomycetes</taxon>
        <taxon>Kitasatosporales</taxon>
        <taxon>Streptomycetaceae</taxon>
        <taxon>Streptomyces</taxon>
        <taxon>Streptomyces aurantiacus group</taxon>
    </lineage>
</organism>
<evidence type="ECO:0000256" key="1">
    <source>
        <dbReference type="SAM" id="MobiDB-lite"/>
    </source>
</evidence>
<feature type="compositionally biased region" description="Polar residues" evidence="1">
    <location>
        <begin position="84"/>
        <end position="96"/>
    </location>
</feature>
<name>A0A917RF71_9ACTN</name>
<proteinExistence type="predicted"/>
<gene>
    <name evidence="2" type="ORF">GCM10010094_75080</name>
</gene>
<evidence type="ECO:0000313" key="3">
    <source>
        <dbReference type="Proteomes" id="UP000637788"/>
    </source>
</evidence>
<reference evidence="2" key="1">
    <citation type="journal article" date="2014" name="Int. J. Syst. Evol. Microbiol.">
        <title>Complete genome sequence of Corynebacterium casei LMG S-19264T (=DSM 44701T), isolated from a smear-ripened cheese.</title>
        <authorList>
            <consortium name="US DOE Joint Genome Institute (JGI-PGF)"/>
            <person name="Walter F."/>
            <person name="Albersmeier A."/>
            <person name="Kalinowski J."/>
            <person name="Ruckert C."/>
        </authorList>
    </citation>
    <scope>NUCLEOTIDE SEQUENCE</scope>
    <source>
        <strain evidence="2">JCM 3035</strain>
    </source>
</reference>
<reference evidence="2" key="2">
    <citation type="submission" date="2020-09" db="EMBL/GenBank/DDBJ databases">
        <authorList>
            <person name="Sun Q."/>
            <person name="Ohkuma M."/>
        </authorList>
    </citation>
    <scope>NUCLEOTIDE SEQUENCE</scope>
    <source>
        <strain evidence="2">JCM 3035</strain>
    </source>
</reference>
<accession>A0A917RF71</accession>
<dbReference type="NCBIfam" id="NF041708">
    <property type="entry name" value="RiPP_phane_HaaA"/>
    <property type="match status" value="1"/>
</dbReference>